<dbReference type="InterPro" id="IPR047272">
    <property type="entry name" value="S49_SppA_C"/>
</dbReference>
<dbReference type="EMBL" id="QFYP01000001">
    <property type="protein sequence ID" value="RAK58795.1"/>
    <property type="molecule type" value="Genomic_DNA"/>
</dbReference>
<dbReference type="PANTHER" id="PTHR33209:SF1">
    <property type="entry name" value="PEPTIDASE S49 DOMAIN-CONTAINING PROTEIN"/>
    <property type="match status" value="1"/>
</dbReference>
<accession>A0A328AX30</accession>
<feature type="domain" description="Peptidase S49" evidence="8">
    <location>
        <begin position="115"/>
        <end position="269"/>
    </location>
</feature>
<keyword evidence="3" id="KW-0645">Protease</keyword>
<comment type="caution">
    <text evidence="9">The sequence shown here is derived from an EMBL/GenBank/DDBJ whole genome shotgun (WGS) entry which is preliminary data.</text>
</comment>
<feature type="active site" description="Proton donor/acceptor" evidence="7">
    <location>
        <position position="188"/>
    </location>
</feature>
<evidence type="ECO:0000256" key="6">
    <source>
        <dbReference type="ARBA" id="ARBA00023136"/>
    </source>
</evidence>
<dbReference type="SUPFAM" id="SSF52096">
    <property type="entry name" value="ClpP/crotonase"/>
    <property type="match status" value="2"/>
</dbReference>
<keyword evidence="5" id="KW-0720">Serine protease</keyword>
<evidence type="ECO:0000256" key="1">
    <source>
        <dbReference type="ARBA" id="ARBA00004370"/>
    </source>
</evidence>
<comment type="subcellular location">
    <subcellularLocation>
        <location evidence="1">Membrane</location>
    </subcellularLocation>
</comment>
<feature type="domain" description="Peptidase S49" evidence="8">
    <location>
        <begin position="368"/>
        <end position="520"/>
    </location>
</feature>
<dbReference type="CDD" id="cd07023">
    <property type="entry name" value="S49_Sppa_N_C"/>
    <property type="match status" value="1"/>
</dbReference>
<dbReference type="CDD" id="cd07018">
    <property type="entry name" value="S49_SppA_67K_type"/>
    <property type="match status" value="1"/>
</dbReference>
<sequence length="591" mass="63147">MKQFLITAAGVFAGLMIFLIGVPFVLISMVASAAGPAPLPARAVLELDLRDPLTDQSPQNPLAGIGRRSASVMSIIEALRHAESDDHVKGVLVRLPEGGLEPGIADELRLAIKHFRATGKPVFAHSQGLYPSGMVTATYMVGASADQMWMQPGSSFQVTGLANEDLFLKRFFDKYGVKADYEQRYEYKNAVNGYLYDNYTPAHREAELSWMGSIYQTNLTSVATDRKQDAAAVQHTLEAGPYLAEDALRLHLIDRVGQVRDAEQAMLKRAGDGAQLVDFDDYGHGRPGRDRARGASIAVIEAEGAIVTGKDGSTNPFAGGSTIYSDDLSQAFYDAIKAKDVKAIVLRLNSPGGSDTASEQILASIRAAKAANKPVVVSMGTYGASGGYWISSEASAIVAEPTTLTGSIGVFGGKFAIGPALEKFGVDVRQLGVGSSYAGAFGMGRELTPAERAAFSTWMDRIYDNFVARVAEGRKLPADRVRQIARGHVWTGAQAKQLGLVDEVGGFYQAVDKAKTLAGLTGEPRLRRMSPNGSPFEAIQKLLGVSATSARTLAAAAWIFGDPRAQGLMDQMAQARLREHGAMVLAPTTVR</sequence>
<dbReference type="RefSeq" id="WP_111456088.1">
    <property type="nucleotide sequence ID" value="NZ_QFYP01000001.1"/>
</dbReference>
<dbReference type="PIRSF" id="PIRSF001217">
    <property type="entry name" value="Protease_4_SppA"/>
    <property type="match status" value="1"/>
</dbReference>
<dbReference type="GO" id="GO:0008236">
    <property type="term" value="F:serine-type peptidase activity"/>
    <property type="evidence" value="ECO:0007669"/>
    <property type="project" value="UniProtKB-KW"/>
</dbReference>
<feature type="active site" description="Nucleophile" evidence="7">
    <location>
        <position position="385"/>
    </location>
</feature>
<keyword evidence="6" id="KW-0472">Membrane</keyword>
<evidence type="ECO:0000259" key="8">
    <source>
        <dbReference type="Pfam" id="PF01343"/>
    </source>
</evidence>
<dbReference type="Gene3D" id="3.90.226.10">
    <property type="entry name" value="2-enoyl-CoA Hydratase, Chain A, domain 1"/>
    <property type="match status" value="3"/>
</dbReference>
<evidence type="ECO:0000313" key="9">
    <source>
        <dbReference type="EMBL" id="RAK58795.1"/>
    </source>
</evidence>
<dbReference type="InterPro" id="IPR004634">
    <property type="entry name" value="Pept_S49_pIV"/>
</dbReference>
<dbReference type="InterPro" id="IPR004635">
    <property type="entry name" value="Pept_S49_SppA"/>
</dbReference>
<dbReference type="InterPro" id="IPR002142">
    <property type="entry name" value="Peptidase_S49"/>
</dbReference>
<reference evidence="10" key="1">
    <citation type="submission" date="2018-05" db="EMBL/GenBank/DDBJ databases">
        <authorList>
            <person name="Li X."/>
        </authorList>
    </citation>
    <scope>NUCLEOTIDE SEQUENCE [LARGE SCALE GENOMIC DNA]</scope>
    <source>
        <strain evidence="10">HKS-05</strain>
    </source>
</reference>
<gene>
    <name evidence="9" type="primary">sppA</name>
    <name evidence="9" type="ORF">DJ021_02755</name>
</gene>
<keyword evidence="4" id="KW-0378">Hydrolase</keyword>
<evidence type="ECO:0000256" key="2">
    <source>
        <dbReference type="ARBA" id="ARBA00008683"/>
    </source>
</evidence>
<dbReference type="GO" id="GO:0006465">
    <property type="term" value="P:signal peptide processing"/>
    <property type="evidence" value="ECO:0007669"/>
    <property type="project" value="InterPro"/>
</dbReference>
<organism evidence="9 10">
    <name type="scientific">Phenylobacterium hankyongense</name>
    <dbReference type="NCBI Taxonomy" id="1813876"/>
    <lineage>
        <taxon>Bacteria</taxon>
        <taxon>Pseudomonadati</taxon>
        <taxon>Pseudomonadota</taxon>
        <taxon>Alphaproteobacteria</taxon>
        <taxon>Caulobacterales</taxon>
        <taxon>Caulobacteraceae</taxon>
        <taxon>Phenylobacterium</taxon>
    </lineage>
</organism>
<name>A0A328AX30_9CAUL</name>
<keyword evidence="10" id="KW-1185">Reference proteome</keyword>
<dbReference type="PANTHER" id="PTHR33209">
    <property type="entry name" value="PROTEASE 4"/>
    <property type="match status" value="1"/>
</dbReference>
<evidence type="ECO:0000256" key="3">
    <source>
        <dbReference type="ARBA" id="ARBA00022670"/>
    </source>
</evidence>
<proteinExistence type="inferred from homology"/>
<dbReference type="OrthoDB" id="9764363at2"/>
<evidence type="ECO:0000256" key="7">
    <source>
        <dbReference type="PIRSR" id="PIRSR001217-1"/>
    </source>
</evidence>
<evidence type="ECO:0000256" key="4">
    <source>
        <dbReference type="ARBA" id="ARBA00022801"/>
    </source>
</evidence>
<evidence type="ECO:0000313" key="10">
    <source>
        <dbReference type="Proteomes" id="UP000249842"/>
    </source>
</evidence>
<dbReference type="InterPro" id="IPR029045">
    <property type="entry name" value="ClpP/crotonase-like_dom_sf"/>
</dbReference>
<dbReference type="GO" id="GO:0016020">
    <property type="term" value="C:membrane"/>
    <property type="evidence" value="ECO:0007669"/>
    <property type="project" value="UniProtKB-SubCell"/>
</dbReference>
<dbReference type="NCBIfam" id="TIGR00706">
    <property type="entry name" value="SppA_dom"/>
    <property type="match status" value="1"/>
</dbReference>
<comment type="similarity">
    <text evidence="2">Belongs to the peptidase S49 family.</text>
</comment>
<dbReference type="Gene3D" id="6.20.330.10">
    <property type="match status" value="1"/>
</dbReference>
<dbReference type="Pfam" id="PF01343">
    <property type="entry name" value="Peptidase_S49"/>
    <property type="match status" value="2"/>
</dbReference>
<dbReference type="Proteomes" id="UP000249842">
    <property type="component" value="Unassembled WGS sequence"/>
</dbReference>
<dbReference type="NCBIfam" id="TIGR00705">
    <property type="entry name" value="SppA_67K"/>
    <property type="match status" value="1"/>
</dbReference>
<evidence type="ECO:0000256" key="5">
    <source>
        <dbReference type="ARBA" id="ARBA00022825"/>
    </source>
</evidence>
<dbReference type="AlphaFoldDB" id="A0A328AX30"/>
<protein>
    <submittedName>
        <fullName evidence="9">Signal peptide peptidase SppA</fullName>
    </submittedName>
</protein>
<dbReference type="InterPro" id="IPR047217">
    <property type="entry name" value="S49_SppA_67K_type_N"/>
</dbReference>